<dbReference type="PROSITE" id="PS50835">
    <property type="entry name" value="IG_LIKE"/>
    <property type="match status" value="1"/>
</dbReference>
<feature type="non-terminal residue" evidence="2">
    <location>
        <position position="1"/>
    </location>
</feature>
<gene>
    <name evidence="2" type="ORF">PPYR_14376</name>
</gene>
<dbReference type="InParanoid" id="A0A5N4A532"/>
<accession>A0A5N4A532</accession>
<reference evidence="2 3" key="1">
    <citation type="journal article" date="2018" name="Elife">
        <title>Firefly genomes illuminate parallel origins of bioluminescence in beetles.</title>
        <authorList>
            <person name="Fallon T.R."/>
            <person name="Lower S.E."/>
            <person name="Chang C.H."/>
            <person name="Bessho-Uehara M."/>
            <person name="Martin G.J."/>
            <person name="Bewick A.J."/>
            <person name="Behringer M."/>
            <person name="Debat H.J."/>
            <person name="Wong I."/>
            <person name="Day J.C."/>
            <person name="Suvorov A."/>
            <person name="Silva C.J."/>
            <person name="Stanger-Hall K.F."/>
            <person name="Hall D.W."/>
            <person name="Schmitz R.J."/>
            <person name="Nelson D.R."/>
            <person name="Lewis S.M."/>
            <person name="Shigenobu S."/>
            <person name="Bybee S.M."/>
            <person name="Larracuente A.M."/>
            <person name="Oba Y."/>
            <person name="Weng J.K."/>
        </authorList>
    </citation>
    <scope>NUCLEOTIDE SEQUENCE [LARGE SCALE GENOMIC DNA]</scope>
    <source>
        <strain evidence="2">1611_PpyrPB1</strain>
        <tissue evidence="2">Whole body</tissue>
    </source>
</reference>
<evidence type="ECO:0000313" key="2">
    <source>
        <dbReference type="EMBL" id="KAB0792417.1"/>
    </source>
</evidence>
<dbReference type="InterPro" id="IPR007110">
    <property type="entry name" value="Ig-like_dom"/>
</dbReference>
<proteinExistence type="predicted"/>
<keyword evidence="3" id="KW-1185">Reference proteome</keyword>
<name>A0A5N4A532_PHOPY</name>
<dbReference type="AlphaFoldDB" id="A0A5N4A532"/>
<comment type="caution">
    <text evidence="2">The sequence shown here is derived from an EMBL/GenBank/DDBJ whole genome shotgun (WGS) entry which is preliminary data.</text>
</comment>
<evidence type="ECO:0000313" key="3">
    <source>
        <dbReference type="Proteomes" id="UP000327044"/>
    </source>
</evidence>
<dbReference type="InterPro" id="IPR036179">
    <property type="entry name" value="Ig-like_dom_sf"/>
</dbReference>
<dbReference type="EMBL" id="VVIM01000010">
    <property type="protein sequence ID" value="KAB0792417.1"/>
    <property type="molecule type" value="Genomic_DNA"/>
</dbReference>
<dbReference type="InterPro" id="IPR013783">
    <property type="entry name" value="Ig-like_fold"/>
</dbReference>
<dbReference type="Proteomes" id="UP000327044">
    <property type="component" value="Unassembled WGS sequence"/>
</dbReference>
<organism evidence="2 3">
    <name type="scientific">Photinus pyralis</name>
    <name type="common">Common eastern firefly</name>
    <name type="synonym">Lampyris pyralis</name>
    <dbReference type="NCBI Taxonomy" id="7054"/>
    <lineage>
        <taxon>Eukaryota</taxon>
        <taxon>Metazoa</taxon>
        <taxon>Ecdysozoa</taxon>
        <taxon>Arthropoda</taxon>
        <taxon>Hexapoda</taxon>
        <taxon>Insecta</taxon>
        <taxon>Pterygota</taxon>
        <taxon>Neoptera</taxon>
        <taxon>Endopterygota</taxon>
        <taxon>Coleoptera</taxon>
        <taxon>Polyphaga</taxon>
        <taxon>Elateriformia</taxon>
        <taxon>Elateroidea</taxon>
        <taxon>Lampyridae</taxon>
        <taxon>Lampyrinae</taxon>
        <taxon>Photinus</taxon>
    </lineage>
</organism>
<evidence type="ECO:0000259" key="1">
    <source>
        <dbReference type="PROSITE" id="PS50835"/>
    </source>
</evidence>
<feature type="domain" description="Ig-like" evidence="1">
    <location>
        <begin position="2"/>
        <end position="56"/>
    </location>
</feature>
<dbReference type="SUPFAM" id="SSF48726">
    <property type="entry name" value="Immunoglobulin"/>
    <property type="match status" value="1"/>
</dbReference>
<sequence>RPSDMKLEYQEQVVQGNDVLIICDVFGANPAADVKWFNNSKPITNESLVHTVPEAM</sequence>
<protein>
    <recommendedName>
        <fullName evidence="1">Ig-like domain-containing protein</fullName>
    </recommendedName>
</protein>
<feature type="non-terminal residue" evidence="2">
    <location>
        <position position="56"/>
    </location>
</feature>
<dbReference type="Gene3D" id="2.60.40.10">
    <property type="entry name" value="Immunoglobulins"/>
    <property type="match status" value="1"/>
</dbReference>